<proteinExistence type="predicted"/>
<reference evidence="2 3" key="1">
    <citation type="submission" date="2024-02" db="EMBL/GenBank/DDBJ databases">
        <authorList>
            <person name="Chen Y."/>
            <person name="Shah S."/>
            <person name="Dougan E. K."/>
            <person name="Thang M."/>
            <person name="Chan C."/>
        </authorList>
    </citation>
    <scope>NUCLEOTIDE SEQUENCE [LARGE SCALE GENOMIC DNA]</scope>
</reference>
<accession>A0ABP0R565</accession>
<evidence type="ECO:0000313" key="3">
    <source>
        <dbReference type="Proteomes" id="UP001642484"/>
    </source>
</evidence>
<evidence type="ECO:0000313" key="2">
    <source>
        <dbReference type="EMBL" id="CAK9095715.1"/>
    </source>
</evidence>
<sequence>MPWNAAVALDKSLLPDLLKRMQQEWDFVKSVVDTLDSKGNVLHDFLRHTRWQPYRDLFTKAEFFGFNPQRLHLPEAAPFLKCVRCILGMSAKDGKATNSLLSSLPCELYFNDLRDGARRGAKKEQQAACNFHVMSMKSAQIRSSGCKTLEIPDHAWQTPIARKQIQTQVLTALRVGDKTLGIPSQGLTKAKATGLTKGHVLCDRLRLLQTLQSVYAQAEGDASDKKVAALNGYQKLWIAKLVGEHTLLREKGSQGTPRLVLRSGPFSVKTIRLACHHEGSDSFMLLHSIELLTVNSLESFESCLAQPFVEENGVLTWKAVGEYMSLPQYTARHGILSISAQVLQKLMSCLKIKCGTLTHKLRVEVFLKSMGCEESYIQEVLEAIPDPKPRKKKEEGEGEESADAEPEGESKEAGGHVLPVCVSECDFDCLDGASEDEQWQQTVDFLDDKKEPDPEPAEPADVPMMNSEAEGLMDGGTVAGGTDFIRKTLAAFTPTTVRTTALVDLHCYDCFPALASLEECSEGRRVLCGSIVLDKPPEALSQRVANKVYEDARSGQLKINGFPNYAPVFGALQSTQPEEAGQKYQVTIKKHDRLVVLESLASKWLETEFKDETVALIDFHNKKFNPDGEYWQEAEISTEADVVNLQKPFRFQINNTAELVCGQDGAPLYLASRSKNQFLMHRELFSFGSGDWRTGNDASEVMEDSCGRWFSFCASAKTVILLEKKTLPNHLSSLPCVDAPTYLSTILRELEDAGEVKLAVTHHTVASIDKIEPEKPLTFLLDPPKPQDGEGEPKKKKLKKGETAGTMTAKNFGAILDISKFKKANRLVLGWRARLH</sequence>
<organism evidence="2 3">
    <name type="scientific">Durusdinium trenchii</name>
    <dbReference type="NCBI Taxonomy" id="1381693"/>
    <lineage>
        <taxon>Eukaryota</taxon>
        <taxon>Sar</taxon>
        <taxon>Alveolata</taxon>
        <taxon>Dinophyceae</taxon>
        <taxon>Suessiales</taxon>
        <taxon>Symbiodiniaceae</taxon>
        <taxon>Durusdinium</taxon>
    </lineage>
</organism>
<name>A0ABP0R565_9DINO</name>
<feature type="region of interest" description="Disordered" evidence="1">
    <location>
        <begin position="387"/>
        <end position="413"/>
    </location>
</feature>
<keyword evidence="3" id="KW-1185">Reference proteome</keyword>
<comment type="caution">
    <text evidence="2">The sequence shown here is derived from an EMBL/GenBank/DDBJ whole genome shotgun (WGS) entry which is preliminary data.</text>
</comment>
<dbReference type="EMBL" id="CAXAMN010025517">
    <property type="protein sequence ID" value="CAK9095715.1"/>
    <property type="molecule type" value="Genomic_DNA"/>
</dbReference>
<feature type="region of interest" description="Disordered" evidence="1">
    <location>
        <begin position="780"/>
        <end position="802"/>
    </location>
</feature>
<evidence type="ECO:0000256" key="1">
    <source>
        <dbReference type="SAM" id="MobiDB-lite"/>
    </source>
</evidence>
<dbReference type="Proteomes" id="UP001642484">
    <property type="component" value="Unassembled WGS sequence"/>
</dbReference>
<protein>
    <submittedName>
        <fullName evidence="2">Uncharacterized protein</fullName>
    </submittedName>
</protein>
<feature type="compositionally biased region" description="Acidic residues" evidence="1">
    <location>
        <begin position="396"/>
        <end position="407"/>
    </location>
</feature>
<gene>
    <name evidence="2" type="ORF">CCMP2556_LOCUS45569</name>
</gene>